<comment type="caution">
    <text evidence="2">The sequence shown here is derived from an EMBL/GenBank/DDBJ whole genome shotgun (WGS) entry which is preliminary data.</text>
</comment>
<protein>
    <submittedName>
        <fullName evidence="2">Uncharacterized protein</fullName>
    </submittedName>
</protein>
<dbReference type="EMBL" id="CAJVCH010446085">
    <property type="protein sequence ID" value="CAG7819311.1"/>
    <property type="molecule type" value="Genomic_DNA"/>
</dbReference>
<accession>A0A8J2P949</accession>
<reference evidence="2" key="1">
    <citation type="submission" date="2021-06" db="EMBL/GenBank/DDBJ databases">
        <authorList>
            <person name="Hodson N. C."/>
            <person name="Mongue J. A."/>
            <person name="Jaron S. K."/>
        </authorList>
    </citation>
    <scope>NUCLEOTIDE SEQUENCE</scope>
</reference>
<keyword evidence="3" id="KW-1185">Reference proteome</keyword>
<proteinExistence type="predicted"/>
<evidence type="ECO:0000313" key="2">
    <source>
        <dbReference type="EMBL" id="CAG7819311.1"/>
    </source>
</evidence>
<feature type="compositionally biased region" description="Polar residues" evidence="1">
    <location>
        <begin position="1"/>
        <end position="10"/>
    </location>
</feature>
<organism evidence="2 3">
    <name type="scientific">Allacma fusca</name>
    <dbReference type="NCBI Taxonomy" id="39272"/>
    <lineage>
        <taxon>Eukaryota</taxon>
        <taxon>Metazoa</taxon>
        <taxon>Ecdysozoa</taxon>
        <taxon>Arthropoda</taxon>
        <taxon>Hexapoda</taxon>
        <taxon>Collembola</taxon>
        <taxon>Symphypleona</taxon>
        <taxon>Sminthuridae</taxon>
        <taxon>Allacma</taxon>
    </lineage>
</organism>
<sequence length="171" mass="19098">MATNSESDLTTDYDGPRKRRVPAKFGNVVVKRKKLTNVLSKQSNTPNDLSYPPSLPKRSLNISPMRKENQNEPSYARPVVQVNSPNFQKLVLSSLSTIKLRLQHVEETQEQIIALVKAVGSGRKIGVLSLGLPVTTLEELDDLEQTIRTTPEQYQEIVDRLDWVGGSDATK</sequence>
<gene>
    <name evidence="2" type="ORF">AFUS01_LOCUS29770</name>
</gene>
<dbReference type="Proteomes" id="UP000708208">
    <property type="component" value="Unassembled WGS sequence"/>
</dbReference>
<dbReference type="AlphaFoldDB" id="A0A8J2P949"/>
<name>A0A8J2P949_9HEXA</name>
<evidence type="ECO:0000313" key="3">
    <source>
        <dbReference type="Proteomes" id="UP000708208"/>
    </source>
</evidence>
<feature type="compositionally biased region" description="Polar residues" evidence="1">
    <location>
        <begin position="37"/>
        <end position="48"/>
    </location>
</feature>
<evidence type="ECO:0000256" key="1">
    <source>
        <dbReference type="SAM" id="MobiDB-lite"/>
    </source>
</evidence>
<feature type="region of interest" description="Disordered" evidence="1">
    <location>
        <begin position="1"/>
        <end position="75"/>
    </location>
</feature>